<dbReference type="Proteomes" id="UP001199424">
    <property type="component" value="Unassembled WGS sequence"/>
</dbReference>
<dbReference type="AlphaFoldDB" id="A0AAE3DGH4"/>
<sequence length="79" mass="9088">MKRIQSACICQTLHFQLKEGVVKDYAMRAVQEEVAKYKSGLERSHTKYKIVEEHKETDGSIVIKIIKQYNSAPVGDYLN</sequence>
<name>A0AAE3DGH4_9FIRM</name>
<dbReference type="RefSeq" id="WP_308449795.1">
    <property type="nucleotide sequence ID" value="NZ_JAJEQC010000012.1"/>
</dbReference>
<evidence type="ECO:0000313" key="2">
    <source>
        <dbReference type="Proteomes" id="UP001199424"/>
    </source>
</evidence>
<dbReference type="EMBL" id="JAJEQC010000012">
    <property type="protein sequence ID" value="MCC2137611.1"/>
    <property type="molecule type" value="Genomic_DNA"/>
</dbReference>
<evidence type="ECO:0000313" key="1">
    <source>
        <dbReference type="EMBL" id="MCC2137611.1"/>
    </source>
</evidence>
<proteinExistence type="predicted"/>
<comment type="caution">
    <text evidence="1">The sequence shown here is derived from an EMBL/GenBank/DDBJ whole genome shotgun (WGS) entry which is preliminary data.</text>
</comment>
<keyword evidence="2" id="KW-1185">Reference proteome</keyword>
<reference evidence="1" key="1">
    <citation type="submission" date="2021-10" db="EMBL/GenBank/DDBJ databases">
        <title>Anaerobic single-cell dispensing facilitates the cultivation of human gut bacteria.</title>
        <authorList>
            <person name="Afrizal A."/>
        </authorList>
    </citation>
    <scope>NUCLEOTIDE SEQUENCE</scope>
    <source>
        <strain evidence="1">CLA-AA-H250</strain>
    </source>
</reference>
<accession>A0AAE3DGH4</accession>
<gene>
    <name evidence="1" type="ORF">LKD31_11400</name>
</gene>
<organism evidence="1 2">
    <name type="scientific">Hominenteromicrobium mulieris</name>
    <dbReference type="NCBI Taxonomy" id="2885357"/>
    <lineage>
        <taxon>Bacteria</taxon>
        <taxon>Bacillati</taxon>
        <taxon>Bacillota</taxon>
        <taxon>Clostridia</taxon>
        <taxon>Eubacteriales</taxon>
        <taxon>Oscillospiraceae</taxon>
        <taxon>Hominenteromicrobium</taxon>
    </lineage>
</organism>
<protein>
    <submittedName>
        <fullName evidence="1">Uncharacterized protein</fullName>
    </submittedName>
</protein>